<sequence length="151" mass="16579">MVWSTELSAPRLSFTTEWSSRTLLMATASSASTPRSSMWRLSRPRLIPLNSRYIPNPSAYASRTTTAGCRTPCSQGPAPADARRSRSSCTKNDATRWNARRAGLQRCRLHAVLARRHRLSAGDQKLREPHPVSSSPPPPASRPPPPSPPTP</sequence>
<dbReference type="AlphaFoldDB" id="A0A0P0VBV4"/>
<feature type="compositionally biased region" description="Pro residues" evidence="1">
    <location>
        <begin position="134"/>
        <end position="151"/>
    </location>
</feature>
<evidence type="ECO:0000256" key="1">
    <source>
        <dbReference type="SAM" id="MobiDB-lite"/>
    </source>
</evidence>
<evidence type="ECO:0000313" key="2">
    <source>
        <dbReference type="EMBL" id="BAS75770.1"/>
    </source>
</evidence>
<feature type="region of interest" description="Disordered" evidence="1">
    <location>
        <begin position="61"/>
        <end position="94"/>
    </location>
</feature>
<protein>
    <submittedName>
        <fullName evidence="2">Os01g0903401 protein</fullName>
    </submittedName>
</protein>
<reference evidence="2 3" key="2">
    <citation type="journal article" date="2013" name="Plant Cell Physiol.">
        <title>Rice Annotation Project Database (RAP-DB): an integrative and interactive database for rice genomics.</title>
        <authorList>
            <person name="Sakai H."/>
            <person name="Lee S.S."/>
            <person name="Tanaka T."/>
            <person name="Numa H."/>
            <person name="Kim J."/>
            <person name="Kawahara Y."/>
            <person name="Wakimoto H."/>
            <person name="Yang C.C."/>
            <person name="Iwamoto M."/>
            <person name="Abe T."/>
            <person name="Yamada Y."/>
            <person name="Muto A."/>
            <person name="Inokuchi H."/>
            <person name="Ikemura T."/>
            <person name="Matsumoto T."/>
            <person name="Sasaki T."/>
            <person name="Itoh T."/>
        </authorList>
    </citation>
    <scope>NUCLEOTIDE SEQUENCE [LARGE SCALE GENOMIC DNA]</scope>
    <source>
        <strain evidence="3">cv. Nipponbare</strain>
    </source>
</reference>
<proteinExistence type="predicted"/>
<accession>A0A0P0VBV4</accession>
<dbReference type="InParanoid" id="A0A0P0VBV4"/>
<organism evidence="2 3">
    <name type="scientific">Oryza sativa subsp. japonica</name>
    <name type="common">Rice</name>
    <dbReference type="NCBI Taxonomy" id="39947"/>
    <lineage>
        <taxon>Eukaryota</taxon>
        <taxon>Viridiplantae</taxon>
        <taxon>Streptophyta</taxon>
        <taxon>Embryophyta</taxon>
        <taxon>Tracheophyta</taxon>
        <taxon>Spermatophyta</taxon>
        <taxon>Magnoliopsida</taxon>
        <taxon>Liliopsida</taxon>
        <taxon>Poales</taxon>
        <taxon>Poaceae</taxon>
        <taxon>BOP clade</taxon>
        <taxon>Oryzoideae</taxon>
        <taxon>Oryzeae</taxon>
        <taxon>Oryzinae</taxon>
        <taxon>Oryza</taxon>
        <taxon>Oryza sativa</taxon>
    </lineage>
</organism>
<name>A0A0P0VBV4_ORYSJ</name>
<feature type="region of interest" description="Disordered" evidence="1">
    <location>
        <begin position="115"/>
        <end position="151"/>
    </location>
</feature>
<reference evidence="3" key="1">
    <citation type="journal article" date="2005" name="Nature">
        <title>The map-based sequence of the rice genome.</title>
        <authorList>
            <consortium name="International rice genome sequencing project (IRGSP)"/>
            <person name="Matsumoto T."/>
            <person name="Wu J."/>
            <person name="Kanamori H."/>
            <person name="Katayose Y."/>
            <person name="Fujisawa M."/>
            <person name="Namiki N."/>
            <person name="Mizuno H."/>
            <person name="Yamamoto K."/>
            <person name="Antonio B.A."/>
            <person name="Baba T."/>
            <person name="Sakata K."/>
            <person name="Nagamura Y."/>
            <person name="Aoki H."/>
            <person name="Arikawa K."/>
            <person name="Arita K."/>
            <person name="Bito T."/>
            <person name="Chiden Y."/>
            <person name="Fujitsuka N."/>
            <person name="Fukunaka R."/>
            <person name="Hamada M."/>
            <person name="Harada C."/>
            <person name="Hayashi A."/>
            <person name="Hijishita S."/>
            <person name="Honda M."/>
            <person name="Hosokawa S."/>
            <person name="Ichikawa Y."/>
            <person name="Idonuma A."/>
            <person name="Iijima M."/>
            <person name="Ikeda M."/>
            <person name="Ikeno M."/>
            <person name="Ito K."/>
            <person name="Ito S."/>
            <person name="Ito T."/>
            <person name="Ito Y."/>
            <person name="Ito Y."/>
            <person name="Iwabuchi A."/>
            <person name="Kamiya K."/>
            <person name="Karasawa W."/>
            <person name="Kurita K."/>
            <person name="Katagiri S."/>
            <person name="Kikuta A."/>
            <person name="Kobayashi H."/>
            <person name="Kobayashi N."/>
            <person name="Machita K."/>
            <person name="Maehara T."/>
            <person name="Masukawa M."/>
            <person name="Mizubayashi T."/>
            <person name="Mukai Y."/>
            <person name="Nagasaki H."/>
            <person name="Nagata Y."/>
            <person name="Naito S."/>
            <person name="Nakashima M."/>
            <person name="Nakama Y."/>
            <person name="Nakamichi Y."/>
            <person name="Nakamura M."/>
            <person name="Meguro A."/>
            <person name="Negishi M."/>
            <person name="Ohta I."/>
            <person name="Ohta T."/>
            <person name="Okamoto M."/>
            <person name="Ono N."/>
            <person name="Saji S."/>
            <person name="Sakaguchi M."/>
            <person name="Sakai K."/>
            <person name="Shibata M."/>
            <person name="Shimokawa T."/>
            <person name="Song J."/>
            <person name="Takazaki Y."/>
            <person name="Terasawa K."/>
            <person name="Tsugane M."/>
            <person name="Tsuji K."/>
            <person name="Ueda S."/>
            <person name="Waki K."/>
            <person name="Yamagata H."/>
            <person name="Yamamoto M."/>
            <person name="Yamamoto S."/>
            <person name="Yamane H."/>
            <person name="Yoshiki S."/>
            <person name="Yoshihara R."/>
            <person name="Yukawa K."/>
            <person name="Zhong H."/>
            <person name="Yano M."/>
            <person name="Yuan Q."/>
            <person name="Ouyang S."/>
            <person name="Liu J."/>
            <person name="Jones K.M."/>
            <person name="Gansberger K."/>
            <person name="Moffat K."/>
            <person name="Hill J."/>
            <person name="Bera J."/>
            <person name="Fadrosh D."/>
            <person name="Jin S."/>
            <person name="Johri S."/>
            <person name="Kim M."/>
            <person name="Overton L."/>
            <person name="Reardon M."/>
            <person name="Tsitrin T."/>
            <person name="Vuong H."/>
            <person name="Weaver B."/>
            <person name="Ciecko A."/>
            <person name="Tallon L."/>
            <person name="Jackson J."/>
            <person name="Pai G."/>
            <person name="Aken S.V."/>
            <person name="Utterback T."/>
            <person name="Reidmuller S."/>
            <person name="Feldblyum T."/>
            <person name="Hsiao J."/>
            <person name="Zismann V."/>
            <person name="Iobst S."/>
            <person name="de Vazeille A.R."/>
            <person name="Buell C.R."/>
            <person name="Ying K."/>
            <person name="Li Y."/>
            <person name="Lu T."/>
            <person name="Huang Y."/>
            <person name="Zhao Q."/>
            <person name="Feng Q."/>
            <person name="Zhang L."/>
            <person name="Zhu J."/>
            <person name="Weng Q."/>
            <person name="Mu J."/>
            <person name="Lu Y."/>
            <person name="Fan D."/>
            <person name="Liu Y."/>
            <person name="Guan J."/>
            <person name="Zhang Y."/>
            <person name="Yu S."/>
            <person name="Liu X."/>
            <person name="Zhang Y."/>
            <person name="Hong G."/>
            <person name="Han B."/>
            <person name="Choisne N."/>
            <person name="Demange N."/>
            <person name="Orjeda G."/>
            <person name="Samain S."/>
            <person name="Cattolico L."/>
            <person name="Pelletier E."/>
            <person name="Couloux A."/>
            <person name="Segurens B."/>
            <person name="Wincker P."/>
            <person name="D'Hont A."/>
            <person name="Scarpelli C."/>
            <person name="Weissenbach J."/>
            <person name="Salanoubat M."/>
            <person name="Quetier F."/>
            <person name="Yu Y."/>
            <person name="Kim H.R."/>
            <person name="Rambo T."/>
            <person name="Currie J."/>
            <person name="Collura K."/>
            <person name="Luo M."/>
            <person name="Yang T."/>
            <person name="Ammiraju J.S.S."/>
            <person name="Engler F."/>
            <person name="Soderlund C."/>
            <person name="Wing R.A."/>
            <person name="Palmer L.E."/>
            <person name="de la Bastide M."/>
            <person name="Spiegel L."/>
            <person name="Nascimento L."/>
            <person name="Zutavern T."/>
            <person name="O'Shaughnessy A."/>
            <person name="Dike S."/>
            <person name="Dedhia N."/>
            <person name="Preston R."/>
            <person name="Balija V."/>
            <person name="McCombie W.R."/>
            <person name="Chow T."/>
            <person name="Chen H."/>
            <person name="Chung M."/>
            <person name="Chen C."/>
            <person name="Shaw J."/>
            <person name="Wu H."/>
            <person name="Hsiao K."/>
            <person name="Chao Y."/>
            <person name="Chu M."/>
            <person name="Cheng C."/>
            <person name="Hour A."/>
            <person name="Lee P."/>
            <person name="Lin S."/>
            <person name="Lin Y."/>
            <person name="Liou J."/>
            <person name="Liu S."/>
            <person name="Hsing Y."/>
            <person name="Raghuvanshi S."/>
            <person name="Mohanty A."/>
            <person name="Bharti A.K."/>
            <person name="Gaur A."/>
            <person name="Gupta V."/>
            <person name="Kumar D."/>
            <person name="Ravi V."/>
            <person name="Vij S."/>
            <person name="Kapur A."/>
            <person name="Khurana P."/>
            <person name="Khurana P."/>
            <person name="Khurana J.P."/>
            <person name="Tyagi A.K."/>
            <person name="Gaikwad K."/>
            <person name="Singh A."/>
            <person name="Dalal V."/>
            <person name="Srivastava S."/>
            <person name="Dixit A."/>
            <person name="Pal A.K."/>
            <person name="Ghazi I.A."/>
            <person name="Yadav M."/>
            <person name="Pandit A."/>
            <person name="Bhargava A."/>
            <person name="Sureshbabu K."/>
            <person name="Batra K."/>
            <person name="Sharma T.R."/>
            <person name="Mohapatra T."/>
            <person name="Singh N.K."/>
            <person name="Messing J."/>
            <person name="Nelson A.B."/>
            <person name="Fuks G."/>
            <person name="Kavchok S."/>
            <person name="Keizer G."/>
            <person name="Linton E."/>
            <person name="Llaca V."/>
            <person name="Song R."/>
            <person name="Tanyolac B."/>
            <person name="Young S."/>
            <person name="Ho-Il K."/>
            <person name="Hahn J.H."/>
            <person name="Sangsakoo G."/>
            <person name="Vanavichit A."/>
            <person name="de Mattos Luiz.A.T."/>
            <person name="Zimmer P.D."/>
            <person name="Malone G."/>
            <person name="Dellagostin O."/>
            <person name="de Oliveira A.C."/>
            <person name="Bevan M."/>
            <person name="Bancroft I."/>
            <person name="Minx P."/>
            <person name="Cordum H."/>
            <person name="Wilson R."/>
            <person name="Cheng Z."/>
            <person name="Jin W."/>
            <person name="Jiang J."/>
            <person name="Leong S.A."/>
            <person name="Iwama H."/>
            <person name="Gojobori T."/>
            <person name="Itoh T."/>
            <person name="Niimura Y."/>
            <person name="Fujii Y."/>
            <person name="Habara T."/>
            <person name="Sakai H."/>
            <person name="Sato Y."/>
            <person name="Wilson G."/>
            <person name="Kumar K."/>
            <person name="McCouch S."/>
            <person name="Juretic N."/>
            <person name="Hoen D."/>
            <person name="Wright S."/>
            <person name="Bruskiewich R."/>
            <person name="Bureau T."/>
            <person name="Miyao A."/>
            <person name="Hirochika H."/>
            <person name="Nishikawa T."/>
            <person name="Kadowaki K."/>
            <person name="Sugiura M."/>
            <person name="Burr B."/>
            <person name="Sasaki T."/>
        </authorList>
    </citation>
    <scope>NUCLEOTIDE SEQUENCE [LARGE SCALE GENOMIC DNA]</scope>
    <source>
        <strain evidence="3">cv. Nipponbare</strain>
    </source>
</reference>
<dbReference type="Proteomes" id="UP000059680">
    <property type="component" value="Chromosome 1"/>
</dbReference>
<reference evidence="2 3" key="3">
    <citation type="journal article" date="2013" name="Rice">
        <title>Improvement of the Oryza sativa Nipponbare reference genome using next generation sequence and optical map data.</title>
        <authorList>
            <person name="Kawahara Y."/>
            <person name="de la Bastide M."/>
            <person name="Hamilton J.P."/>
            <person name="Kanamori H."/>
            <person name="McCombie W.R."/>
            <person name="Ouyang S."/>
            <person name="Schwartz D.C."/>
            <person name="Tanaka T."/>
            <person name="Wu J."/>
            <person name="Zhou S."/>
            <person name="Childs K.L."/>
            <person name="Davidson R.M."/>
            <person name="Lin H."/>
            <person name="Quesada-Ocampo L."/>
            <person name="Vaillancourt B."/>
            <person name="Sakai H."/>
            <person name="Lee S.S."/>
            <person name="Kim J."/>
            <person name="Numa H."/>
            <person name="Itoh T."/>
            <person name="Buell C.R."/>
            <person name="Matsumoto T."/>
        </authorList>
    </citation>
    <scope>NUCLEOTIDE SEQUENCE [LARGE SCALE GENOMIC DNA]</scope>
    <source>
        <strain evidence="3">cv. Nipponbare</strain>
    </source>
</reference>
<dbReference type="PaxDb" id="39947-A0A0P0VBV4"/>
<feature type="compositionally biased region" description="Polar residues" evidence="1">
    <location>
        <begin position="61"/>
        <end position="74"/>
    </location>
</feature>
<gene>
    <name evidence="2" type="ordered locus">Os01g0903401</name>
    <name evidence="2" type="ORF">OSNPB_010903401</name>
</gene>
<evidence type="ECO:0000313" key="3">
    <source>
        <dbReference type="Proteomes" id="UP000059680"/>
    </source>
</evidence>
<dbReference type="EMBL" id="AP014957">
    <property type="protein sequence ID" value="BAS75770.1"/>
    <property type="molecule type" value="Genomic_DNA"/>
</dbReference>
<keyword evidence="3" id="KW-1185">Reference proteome</keyword>